<feature type="transmembrane region" description="Helical" evidence="9">
    <location>
        <begin position="66"/>
        <end position="90"/>
    </location>
</feature>
<dbReference type="InterPro" id="IPR058544">
    <property type="entry name" value="ETR1_N"/>
</dbReference>
<dbReference type="Proteomes" id="UP000192917">
    <property type="component" value="Unassembled WGS sequence"/>
</dbReference>
<dbReference type="Gene3D" id="3.30.450.20">
    <property type="entry name" value="PAS domain"/>
    <property type="match status" value="1"/>
</dbReference>
<dbReference type="SUPFAM" id="SSF55785">
    <property type="entry name" value="PYP-like sensor domain (PAS domain)"/>
    <property type="match status" value="1"/>
</dbReference>
<name>A0A1Y6CDP8_9PROT</name>
<keyword evidence="3" id="KW-0597">Phosphoprotein</keyword>
<evidence type="ECO:0000256" key="1">
    <source>
        <dbReference type="ARBA" id="ARBA00000085"/>
    </source>
</evidence>
<dbReference type="InterPro" id="IPR036890">
    <property type="entry name" value="HATPase_C_sf"/>
</dbReference>
<evidence type="ECO:0000313" key="11">
    <source>
        <dbReference type="EMBL" id="SMF57499.1"/>
    </source>
</evidence>
<dbReference type="SMART" id="SM00911">
    <property type="entry name" value="HWE_HK"/>
    <property type="match status" value="1"/>
</dbReference>
<dbReference type="InterPro" id="IPR011102">
    <property type="entry name" value="Sig_transdc_His_kinase_HWE"/>
</dbReference>
<dbReference type="Gene3D" id="3.30.565.10">
    <property type="entry name" value="Histidine kinase-like ATPase, C-terminal domain"/>
    <property type="match status" value="1"/>
</dbReference>
<accession>A0A1Y6CDP8</accession>
<keyword evidence="7" id="KW-0067">ATP-binding</keyword>
<keyword evidence="4" id="KW-0808">Transferase</keyword>
<organism evidence="11 12">
    <name type="scientific">Tistlia consotensis USBA 355</name>
    <dbReference type="NCBI Taxonomy" id="560819"/>
    <lineage>
        <taxon>Bacteria</taxon>
        <taxon>Pseudomonadati</taxon>
        <taxon>Pseudomonadota</taxon>
        <taxon>Alphaproteobacteria</taxon>
        <taxon>Rhodospirillales</taxon>
        <taxon>Rhodovibrionaceae</taxon>
        <taxon>Tistlia</taxon>
    </lineage>
</organism>
<dbReference type="InterPro" id="IPR035965">
    <property type="entry name" value="PAS-like_dom_sf"/>
</dbReference>
<reference evidence="11 12" key="1">
    <citation type="submission" date="2017-04" db="EMBL/GenBank/DDBJ databases">
        <authorList>
            <person name="Afonso C.L."/>
            <person name="Miller P.J."/>
            <person name="Scott M.A."/>
            <person name="Spackman E."/>
            <person name="Goraichik I."/>
            <person name="Dimitrov K.M."/>
            <person name="Suarez D.L."/>
            <person name="Swayne D.E."/>
        </authorList>
    </citation>
    <scope>NUCLEOTIDE SEQUENCE [LARGE SCALE GENOMIC DNA]</scope>
    <source>
        <strain evidence="11 12">USBA 355</strain>
    </source>
</reference>
<keyword evidence="9" id="KW-1133">Transmembrane helix</keyword>
<evidence type="ECO:0000313" key="12">
    <source>
        <dbReference type="Proteomes" id="UP000192917"/>
    </source>
</evidence>
<dbReference type="EC" id="2.7.13.3" evidence="2"/>
<dbReference type="PANTHER" id="PTHR41523">
    <property type="entry name" value="TWO-COMPONENT SYSTEM SENSOR PROTEIN"/>
    <property type="match status" value="1"/>
</dbReference>
<evidence type="ECO:0000256" key="3">
    <source>
        <dbReference type="ARBA" id="ARBA00022553"/>
    </source>
</evidence>
<dbReference type="STRING" id="560819.SAMN05428998_12199"/>
<evidence type="ECO:0000256" key="6">
    <source>
        <dbReference type="ARBA" id="ARBA00022777"/>
    </source>
</evidence>
<dbReference type="GO" id="GO:0004673">
    <property type="term" value="F:protein histidine kinase activity"/>
    <property type="evidence" value="ECO:0007669"/>
    <property type="project" value="UniProtKB-EC"/>
</dbReference>
<keyword evidence="8" id="KW-0175">Coiled coil</keyword>
<keyword evidence="5" id="KW-0547">Nucleotide-binding</keyword>
<evidence type="ECO:0000256" key="7">
    <source>
        <dbReference type="ARBA" id="ARBA00022840"/>
    </source>
</evidence>
<dbReference type="EMBL" id="FWZX01000021">
    <property type="protein sequence ID" value="SMF57499.1"/>
    <property type="molecule type" value="Genomic_DNA"/>
</dbReference>
<dbReference type="RefSeq" id="WP_085124832.1">
    <property type="nucleotide sequence ID" value="NZ_FWZX01000021.1"/>
</dbReference>
<keyword evidence="9" id="KW-0812">Transmembrane</keyword>
<dbReference type="Pfam" id="PF08448">
    <property type="entry name" value="PAS_4"/>
    <property type="match status" value="1"/>
</dbReference>
<proteinExistence type="predicted"/>
<comment type="catalytic activity">
    <reaction evidence="1">
        <text>ATP + protein L-histidine = ADP + protein N-phospho-L-histidine.</text>
        <dbReference type="EC" id="2.7.13.3"/>
    </reaction>
</comment>
<evidence type="ECO:0000256" key="9">
    <source>
        <dbReference type="SAM" id="Phobius"/>
    </source>
</evidence>
<feature type="domain" description="Signal transduction histidine kinase HWE region" evidence="10">
    <location>
        <begin position="297"/>
        <end position="379"/>
    </location>
</feature>
<dbReference type="Pfam" id="PF25487">
    <property type="entry name" value="ETR1_N"/>
    <property type="match status" value="1"/>
</dbReference>
<dbReference type="AlphaFoldDB" id="A0A1Y6CDP8"/>
<keyword evidence="9" id="KW-0472">Membrane</keyword>
<protein>
    <recommendedName>
        <fullName evidence="2">histidine kinase</fullName>
        <ecNumber evidence="2">2.7.13.3</ecNumber>
    </recommendedName>
</protein>
<dbReference type="PANTHER" id="PTHR41523:SF8">
    <property type="entry name" value="ETHYLENE RESPONSE SENSOR PROTEIN"/>
    <property type="match status" value="1"/>
</dbReference>
<feature type="coiled-coil region" evidence="8">
    <location>
        <begin position="130"/>
        <end position="171"/>
    </location>
</feature>
<dbReference type="GO" id="GO:0005524">
    <property type="term" value="F:ATP binding"/>
    <property type="evidence" value="ECO:0007669"/>
    <property type="project" value="UniProtKB-KW"/>
</dbReference>
<evidence type="ECO:0000256" key="8">
    <source>
        <dbReference type="SAM" id="Coils"/>
    </source>
</evidence>
<feature type="transmembrane region" description="Helical" evidence="9">
    <location>
        <begin position="102"/>
        <end position="125"/>
    </location>
</feature>
<sequence>MDSLLQYLFGAAAFMPHGSCLLWRPDLVALHAGSDALIALAYLAIPLAILSFLKRREGLRPVERRIAYLFALFIFLCALTHLSEVVTLWFPAYVAQGLLKAATAIVSLYTAMTVWSLVPSFLSLLSPAELQQVNEELKSEIAAHRETTEKLRKAETELNRTLDARTRELRETSQRFDLTLRGSGITVFQQDRDLTYTWMYNPPAPLTDEAFIGRSDREMMLPEATLASVEPAKRAVLESGETTVVEVPFPSAEGDRWFKLFIEPLHEAEAITGIACVAIDITEEKAVENQLRIVLRELTHRTKNILMIVQAIARQTARNIESPAEFIKRFSARLSALAGAHDILVNRAWAGASLEELIDDQLAYLPEGPREAVSIEGPAIELGANQAQNLALAIHELSTNATKFGALSSEGGTVGIRWRLEGEPDAPTLLLVWQESGGPPVVEPEASGFGRLMLEKLVPDAISGRAELDFAPQGLRWQVRFPLGG</sequence>
<keyword evidence="6 11" id="KW-0418">Kinase</keyword>
<dbReference type="Pfam" id="PF07536">
    <property type="entry name" value="HWE_HK"/>
    <property type="match status" value="1"/>
</dbReference>
<evidence type="ECO:0000256" key="5">
    <source>
        <dbReference type="ARBA" id="ARBA00022741"/>
    </source>
</evidence>
<feature type="transmembrane region" description="Helical" evidence="9">
    <location>
        <begin position="36"/>
        <end position="54"/>
    </location>
</feature>
<gene>
    <name evidence="11" type="ORF">SAMN05428998_12199</name>
</gene>
<keyword evidence="12" id="KW-1185">Reference proteome</keyword>
<evidence type="ECO:0000259" key="10">
    <source>
        <dbReference type="SMART" id="SM00911"/>
    </source>
</evidence>
<evidence type="ECO:0000256" key="4">
    <source>
        <dbReference type="ARBA" id="ARBA00022679"/>
    </source>
</evidence>
<dbReference type="InterPro" id="IPR013656">
    <property type="entry name" value="PAS_4"/>
</dbReference>
<evidence type="ECO:0000256" key="2">
    <source>
        <dbReference type="ARBA" id="ARBA00012438"/>
    </source>
</evidence>